<evidence type="ECO:0000256" key="6">
    <source>
        <dbReference type="SAM" id="MobiDB-lite"/>
    </source>
</evidence>
<evidence type="ECO:0000313" key="10">
    <source>
        <dbReference type="EMBL" id="KAJ6801650.1"/>
    </source>
</evidence>
<dbReference type="InterPro" id="IPR036163">
    <property type="entry name" value="HMA_dom_sf"/>
</dbReference>
<evidence type="ECO:0000256" key="7">
    <source>
        <dbReference type="SAM" id="SignalP"/>
    </source>
</evidence>
<feature type="compositionally biased region" description="Basic and acidic residues" evidence="6">
    <location>
        <begin position="87"/>
        <end position="152"/>
    </location>
</feature>
<dbReference type="SUPFAM" id="SSF55008">
    <property type="entry name" value="HMA, heavy metal-associated domain"/>
    <property type="match status" value="1"/>
</dbReference>
<dbReference type="InterPro" id="IPR006121">
    <property type="entry name" value="HMA_dom"/>
</dbReference>
<dbReference type="Pfam" id="PF00403">
    <property type="entry name" value="HMA"/>
    <property type="match status" value="1"/>
</dbReference>
<comment type="caution">
    <text evidence="10">The sequence shown here is derived from an EMBL/GenBank/DDBJ whole genome shotgun (WGS) entry which is preliminary data.</text>
</comment>
<dbReference type="GO" id="GO:0046872">
    <property type="term" value="F:metal ion binding"/>
    <property type="evidence" value="ECO:0007669"/>
    <property type="project" value="UniProtKB-KW"/>
</dbReference>
<dbReference type="PANTHER" id="PTHR45811">
    <property type="entry name" value="COPPER TRANSPORT PROTEIN FAMILY-RELATED"/>
    <property type="match status" value="1"/>
</dbReference>
<evidence type="ECO:0000256" key="2">
    <source>
        <dbReference type="ARBA" id="ARBA00022723"/>
    </source>
</evidence>
<organism evidence="10 11">
    <name type="scientific">Iris pallida</name>
    <name type="common">Sweet iris</name>
    <dbReference type="NCBI Taxonomy" id="29817"/>
    <lineage>
        <taxon>Eukaryota</taxon>
        <taxon>Viridiplantae</taxon>
        <taxon>Streptophyta</taxon>
        <taxon>Embryophyta</taxon>
        <taxon>Tracheophyta</taxon>
        <taxon>Spermatophyta</taxon>
        <taxon>Magnoliopsida</taxon>
        <taxon>Liliopsida</taxon>
        <taxon>Asparagales</taxon>
        <taxon>Iridaceae</taxon>
        <taxon>Iridoideae</taxon>
        <taxon>Irideae</taxon>
        <taxon>Iris</taxon>
    </lineage>
</organism>
<name>A0AAX6ECK2_IRIPA</name>
<proteinExistence type="inferred from homology"/>
<gene>
    <name evidence="10" type="ORF">M6B38_197035</name>
    <name evidence="9" type="ORF">M6B38_200155</name>
</gene>
<keyword evidence="3" id="KW-0449">Lipoprotein</keyword>
<accession>A0AAX6ECK2</accession>
<keyword evidence="7" id="KW-0732">Signal</keyword>
<reference evidence="10" key="1">
    <citation type="journal article" date="2023" name="GigaByte">
        <title>Genome assembly of the bearded iris, Iris pallida Lam.</title>
        <authorList>
            <person name="Bruccoleri R.E."/>
            <person name="Oakeley E.J."/>
            <person name="Faust A.M.E."/>
            <person name="Altorfer M."/>
            <person name="Dessus-Babus S."/>
            <person name="Burckhardt D."/>
            <person name="Oertli M."/>
            <person name="Naumann U."/>
            <person name="Petersen F."/>
            <person name="Wong J."/>
        </authorList>
    </citation>
    <scope>NUCLEOTIDE SEQUENCE</scope>
    <source>
        <strain evidence="10">GSM-AAB239-AS_SAM_17_03QT</strain>
    </source>
</reference>
<evidence type="ECO:0000313" key="11">
    <source>
        <dbReference type="Proteomes" id="UP001140949"/>
    </source>
</evidence>
<evidence type="ECO:0000256" key="1">
    <source>
        <dbReference type="ARBA" id="ARBA00022481"/>
    </source>
</evidence>
<dbReference type="Proteomes" id="UP001140949">
    <property type="component" value="Unassembled WGS sequence"/>
</dbReference>
<sequence>MHKWFLYHILGFVLVLMQKVVLKLDLHDDKAKQKALRAVSSLPGIDSIAMDMKERKLTVVGSMDPVDIVSKLRKLWHTEILTVGPAKEPEKKEEPKKEEAKKEEPKKEEAKKEEAAAAAAAKEEPKKEEPKKEEEAKKDPEPEKKKEEPKKELSINPYDQFYYNEMVKAYRAYNYHPAQHMNTHYYVQSAEENPNACAIM</sequence>
<evidence type="ECO:0000313" key="9">
    <source>
        <dbReference type="EMBL" id="KAJ6800617.1"/>
    </source>
</evidence>
<evidence type="ECO:0000256" key="5">
    <source>
        <dbReference type="ARBA" id="ARBA00024045"/>
    </source>
</evidence>
<dbReference type="AlphaFoldDB" id="A0AAX6ECK2"/>
<dbReference type="EMBL" id="JANAVB010037758">
    <property type="protein sequence ID" value="KAJ6801650.1"/>
    <property type="molecule type" value="Genomic_DNA"/>
</dbReference>
<dbReference type="EMBL" id="JANAVB010038617">
    <property type="protein sequence ID" value="KAJ6800617.1"/>
    <property type="molecule type" value="Genomic_DNA"/>
</dbReference>
<evidence type="ECO:0000259" key="8">
    <source>
        <dbReference type="PROSITE" id="PS50846"/>
    </source>
</evidence>
<evidence type="ECO:0000256" key="3">
    <source>
        <dbReference type="ARBA" id="ARBA00023288"/>
    </source>
</evidence>
<keyword evidence="1" id="KW-0488">Methylation</keyword>
<protein>
    <submittedName>
        <fullName evidence="10">Heavy metal-associated isoprenylated plant protein 39-like isoform X2</fullName>
    </submittedName>
</protein>
<feature type="chain" id="PRO_5044718660" evidence="7">
    <location>
        <begin position="24"/>
        <end position="200"/>
    </location>
</feature>
<dbReference type="PANTHER" id="PTHR45811:SF49">
    <property type="entry name" value="OS04G0667600 PROTEIN"/>
    <property type="match status" value="1"/>
</dbReference>
<feature type="region of interest" description="Disordered" evidence="6">
    <location>
        <begin position="85"/>
        <end position="152"/>
    </location>
</feature>
<comment type="similarity">
    <text evidence="5">Belongs to the HIPP family.</text>
</comment>
<dbReference type="InterPro" id="IPR051863">
    <property type="entry name" value="HIPP"/>
</dbReference>
<dbReference type="Gene3D" id="3.30.70.100">
    <property type="match status" value="1"/>
</dbReference>
<feature type="domain" description="HMA" evidence="8">
    <location>
        <begin position="17"/>
        <end position="84"/>
    </location>
</feature>
<dbReference type="PROSITE" id="PS50846">
    <property type="entry name" value="HMA_2"/>
    <property type="match status" value="1"/>
</dbReference>
<feature type="signal peptide" evidence="7">
    <location>
        <begin position="1"/>
        <end position="23"/>
    </location>
</feature>
<keyword evidence="2" id="KW-0479">Metal-binding</keyword>
<evidence type="ECO:0000256" key="4">
    <source>
        <dbReference type="ARBA" id="ARBA00023289"/>
    </source>
</evidence>
<keyword evidence="11" id="KW-1185">Reference proteome</keyword>
<reference evidence="10" key="2">
    <citation type="submission" date="2023-04" db="EMBL/GenBank/DDBJ databases">
        <authorList>
            <person name="Bruccoleri R.E."/>
            <person name="Oakeley E.J."/>
            <person name="Faust A.-M."/>
            <person name="Dessus-Babus S."/>
            <person name="Altorfer M."/>
            <person name="Burckhardt D."/>
            <person name="Oertli M."/>
            <person name="Naumann U."/>
            <person name="Petersen F."/>
            <person name="Wong J."/>
        </authorList>
    </citation>
    <scope>NUCLEOTIDE SEQUENCE</scope>
    <source>
        <strain evidence="10">GSM-AAB239-AS_SAM_17_03QT</strain>
        <tissue evidence="10">Leaf</tissue>
    </source>
</reference>
<keyword evidence="4" id="KW-0636">Prenylation</keyword>